<reference evidence="1" key="1">
    <citation type="submission" date="2020-03" db="EMBL/GenBank/DDBJ databases">
        <title>The deep terrestrial virosphere.</title>
        <authorList>
            <person name="Holmfeldt K."/>
            <person name="Nilsson E."/>
            <person name="Simone D."/>
            <person name="Lopez-Fernandez M."/>
            <person name="Wu X."/>
            <person name="de Brujin I."/>
            <person name="Lundin D."/>
            <person name="Andersson A."/>
            <person name="Bertilsson S."/>
            <person name="Dopson M."/>
        </authorList>
    </citation>
    <scope>NUCLEOTIDE SEQUENCE</scope>
    <source>
        <strain evidence="1">MM415B03202</strain>
    </source>
</reference>
<sequence>MGAPEWMCVSLVEFSDGGGPIAMLLQRGSREECELVADRIPAVSYSGERPVSKAWLCVCPADGGDLA</sequence>
<dbReference type="AlphaFoldDB" id="A0A6M3LFW0"/>
<evidence type="ECO:0000313" key="1">
    <source>
        <dbReference type="EMBL" id="QJA92031.1"/>
    </source>
</evidence>
<name>A0A6M3LFW0_9ZZZZ</name>
<protein>
    <submittedName>
        <fullName evidence="1">Uncharacterized protein</fullName>
    </submittedName>
</protein>
<gene>
    <name evidence="1" type="ORF">MM415B03202_0006</name>
</gene>
<accession>A0A6M3LFW0</accession>
<organism evidence="1">
    <name type="scientific">viral metagenome</name>
    <dbReference type="NCBI Taxonomy" id="1070528"/>
    <lineage>
        <taxon>unclassified sequences</taxon>
        <taxon>metagenomes</taxon>
        <taxon>organismal metagenomes</taxon>
    </lineage>
</organism>
<dbReference type="EMBL" id="MT143032">
    <property type="protein sequence ID" value="QJA92031.1"/>
    <property type="molecule type" value="Genomic_DNA"/>
</dbReference>
<proteinExistence type="predicted"/>